<protein>
    <submittedName>
        <fullName evidence="3">Alpha/beta hydrolase</fullName>
    </submittedName>
</protein>
<evidence type="ECO:0000313" key="4">
    <source>
        <dbReference type="Proteomes" id="UP001500392"/>
    </source>
</evidence>
<dbReference type="Proteomes" id="UP001500392">
    <property type="component" value="Unassembled WGS sequence"/>
</dbReference>
<name>A0ABP7WPF7_9GAMM</name>
<gene>
    <name evidence="3" type="ORF">GCM10022414_15950</name>
</gene>
<evidence type="ECO:0000259" key="2">
    <source>
        <dbReference type="Pfam" id="PF00561"/>
    </source>
</evidence>
<dbReference type="Pfam" id="PF00561">
    <property type="entry name" value="Abhydrolase_1"/>
    <property type="match status" value="1"/>
</dbReference>
<sequence>MPTVDNRGIQIHYEVHGSGHPVVLIHGATVSFKHNYADFGWIESLTGAGLQVIGLDLRGHGQSGKPHDFESYGTANLASDVIAVLDQLSLPRASLVGYSIGTAVALHLLQSAPDRFDSAALIATGDGLIGHLPYTFANILPALQEVLIRTEFPKDLPKHLAMYWNFVAGTAGDWQALRALAQSNYPPLSKEDASAIRVPTLVISGQDDLVLGRGPALAQALGKGQYLEVPGADHFSLSVDPGVKAAVAQFLLPGVAEQ</sequence>
<feature type="domain" description="AB hydrolase-1" evidence="2">
    <location>
        <begin position="21"/>
        <end position="167"/>
    </location>
</feature>
<dbReference type="InterPro" id="IPR050266">
    <property type="entry name" value="AB_hydrolase_sf"/>
</dbReference>
<accession>A0ABP7WPF7</accession>
<dbReference type="PRINTS" id="PR00111">
    <property type="entry name" value="ABHYDROLASE"/>
</dbReference>
<evidence type="ECO:0000313" key="3">
    <source>
        <dbReference type="EMBL" id="GAA4093061.1"/>
    </source>
</evidence>
<dbReference type="InterPro" id="IPR000073">
    <property type="entry name" value="AB_hydrolase_1"/>
</dbReference>
<evidence type="ECO:0000256" key="1">
    <source>
        <dbReference type="ARBA" id="ARBA00022801"/>
    </source>
</evidence>
<dbReference type="EMBL" id="BAABDM010000002">
    <property type="protein sequence ID" value="GAA4093061.1"/>
    <property type="molecule type" value="Genomic_DNA"/>
</dbReference>
<dbReference type="PANTHER" id="PTHR43798">
    <property type="entry name" value="MONOACYLGLYCEROL LIPASE"/>
    <property type="match status" value="1"/>
</dbReference>
<dbReference type="Gene3D" id="3.40.50.1820">
    <property type="entry name" value="alpha/beta hydrolase"/>
    <property type="match status" value="1"/>
</dbReference>
<dbReference type="RefSeq" id="WP_344934398.1">
    <property type="nucleotide sequence ID" value="NZ_BAABDM010000002.1"/>
</dbReference>
<dbReference type="PANTHER" id="PTHR43798:SF31">
    <property type="entry name" value="AB HYDROLASE SUPERFAMILY PROTEIN YCLE"/>
    <property type="match status" value="1"/>
</dbReference>
<keyword evidence="1 3" id="KW-0378">Hydrolase</keyword>
<reference evidence="4" key="1">
    <citation type="journal article" date="2019" name="Int. J. Syst. Evol. Microbiol.">
        <title>The Global Catalogue of Microorganisms (GCM) 10K type strain sequencing project: providing services to taxonomists for standard genome sequencing and annotation.</title>
        <authorList>
            <consortium name="The Broad Institute Genomics Platform"/>
            <consortium name="The Broad Institute Genome Sequencing Center for Infectious Disease"/>
            <person name="Wu L."/>
            <person name="Ma J."/>
        </authorList>
    </citation>
    <scope>NUCLEOTIDE SEQUENCE [LARGE SCALE GENOMIC DNA]</scope>
    <source>
        <strain evidence="4">JCM 17304</strain>
    </source>
</reference>
<dbReference type="GO" id="GO:0016787">
    <property type="term" value="F:hydrolase activity"/>
    <property type="evidence" value="ECO:0007669"/>
    <property type="project" value="UniProtKB-KW"/>
</dbReference>
<keyword evidence="4" id="KW-1185">Reference proteome</keyword>
<comment type="caution">
    <text evidence="3">The sequence shown here is derived from an EMBL/GenBank/DDBJ whole genome shotgun (WGS) entry which is preliminary data.</text>
</comment>
<dbReference type="InterPro" id="IPR029058">
    <property type="entry name" value="AB_hydrolase_fold"/>
</dbReference>
<proteinExistence type="predicted"/>
<organism evidence="3 4">
    <name type="scientific">Zhongshania borealis</name>
    <dbReference type="NCBI Taxonomy" id="889488"/>
    <lineage>
        <taxon>Bacteria</taxon>
        <taxon>Pseudomonadati</taxon>
        <taxon>Pseudomonadota</taxon>
        <taxon>Gammaproteobacteria</taxon>
        <taxon>Cellvibrionales</taxon>
        <taxon>Spongiibacteraceae</taxon>
        <taxon>Zhongshania</taxon>
    </lineage>
</organism>
<dbReference type="SUPFAM" id="SSF53474">
    <property type="entry name" value="alpha/beta-Hydrolases"/>
    <property type="match status" value="1"/>
</dbReference>